<dbReference type="InterPro" id="IPR000515">
    <property type="entry name" value="MetI-like"/>
</dbReference>
<comment type="caution">
    <text evidence="9">The sequence shown here is derived from an EMBL/GenBank/DDBJ whole genome shotgun (WGS) entry which is preliminary data.</text>
</comment>
<evidence type="ECO:0000313" key="9">
    <source>
        <dbReference type="EMBL" id="GGF50141.1"/>
    </source>
</evidence>
<dbReference type="GO" id="GO:0005886">
    <property type="term" value="C:plasma membrane"/>
    <property type="evidence" value="ECO:0007669"/>
    <property type="project" value="UniProtKB-SubCell"/>
</dbReference>
<keyword evidence="3" id="KW-1003">Cell membrane</keyword>
<gene>
    <name evidence="9" type="ORF">GCM10011611_65680</name>
</gene>
<dbReference type="Pfam" id="PF19300">
    <property type="entry name" value="BPD_transp_1_N"/>
    <property type="match status" value="1"/>
</dbReference>
<protein>
    <submittedName>
        <fullName evidence="9">ABC transporter</fullName>
    </submittedName>
</protein>
<dbReference type="PROSITE" id="PS50928">
    <property type="entry name" value="ABC_TM1"/>
    <property type="match status" value="1"/>
</dbReference>
<reference evidence="9" key="2">
    <citation type="submission" date="2020-09" db="EMBL/GenBank/DDBJ databases">
        <authorList>
            <person name="Sun Q."/>
            <person name="Zhou Y."/>
        </authorList>
    </citation>
    <scope>NUCLEOTIDE SEQUENCE</scope>
    <source>
        <strain evidence="9">CGMCC 1.15725</strain>
    </source>
</reference>
<sequence>MRRLLVSIPTLFAIIAISFFMIRVAPGGPFDANRKATPEVMANLNKAYHLDEPLPVQFGRYLWGVLHLDFGPSFKYRDYTVSELIFRGFPISLEIGLWAMLISASIGIFLGTLAALKQNSAWDYSVMTVGMTGIAIPTFVMAPIYQLIFGLALGWLPVAGWDGHWQHKILPVLALSIPNIAAISRLTRGSMIESLRSNHVRTARAKGLGIRLTVTRHALLGGLLPTLAYLGPATAGIVTGSVVIERAFAIPGIGRYFVEAASNRDYTLVMGTVIFYGVLIIIANLVVDLMYSLVDPKVRYE</sequence>
<dbReference type="EMBL" id="BMJQ01000032">
    <property type="protein sequence ID" value="GGF50141.1"/>
    <property type="molecule type" value="Genomic_DNA"/>
</dbReference>
<evidence type="ECO:0000259" key="8">
    <source>
        <dbReference type="PROSITE" id="PS50928"/>
    </source>
</evidence>
<comment type="similarity">
    <text evidence="7">Belongs to the binding-protein-dependent transport system permease family.</text>
</comment>
<keyword evidence="2 7" id="KW-0813">Transport</keyword>
<dbReference type="InterPro" id="IPR045621">
    <property type="entry name" value="BPD_transp_1_N"/>
</dbReference>
<evidence type="ECO:0000256" key="5">
    <source>
        <dbReference type="ARBA" id="ARBA00022989"/>
    </source>
</evidence>
<evidence type="ECO:0000313" key="10">
    <source>
        <dbReference type="Proteomes" id="UP000646365"/>
    </source>
</evidence>
<comment type="subcellular location">
    <subcellularLocation>
        <location evidence="1 7">Cell membrane</location>
        <topology evidence="1 7">Multi-pass membrane protein</topology>
    </subcellularLocation>
</comment>
<dbReference type="Proteomes" id="UP000646365">
    <property type="component" value="Unassembled WGS sequence"/>
</dbReference>
<dbReference type="InterPro" id="IPR035906">
    <property type="entry name" value="MetI-like_sf"/>
</dbReference>
<dbReference type="PANTHER" id="PTHR30465:SF74">
    <property type="entry name" value="OLIGOPEPTIDE TRANSPORT SYSTEM PERMEASE PROTEIN OPPB"/>
    <property type="match status" value="1"/>
</dbReference>
<dbReference type="SUPFAM" id="SSF161098">
    <property type="entry name" value="MetI-like"/>
    <property type="match status" value="1"/>
</dbReference>
<keyword evidence="4 7" id="KW-0812">Transmembrane</keyword>
<feature type="transmembrane region" description="Helical" evidence="7">
    <location>
        <begin position="128"/>
        <end position="149"/>
    </location>
</feature>
<keyword evidence="6 7" id="KW-0472">Membrane</keyword>
<evidence type="ECO:0000256" key="6">
    <source>
        <dbReference type="ARBA" id="ARBA00023136"/>
    </source>
</evidence>
<keyword evidence="5 7" id="KW-1133">Transmembrane helix</keyword>
<evidence type="ECO:0000256" key="4">
    <source>
        <dbReference type="ARBA" id="ARBA00022692"/>
    </source>
</evidence>
<evidence type="ECO:0000256" key="7">
    <source>
        <dbReference type="RuleBase" id="RU363032"/>
    </source>
</evidence>
<organism evidence="9 10">
    <name type="scientific">Aliidongia dinghuensis</name>
    <dbReference type="NCBI Taxonomy" id="1867774"/>
    <lineage>
        <taxon>Bacteria</taxon>
        <taxon>Pseudomonadati</taxon>
        <taxon>Pseudomonadota</taxon>
        <taxon>Alphaproteobacteria</taxon>
        <taxon>Rhodospirillales</taxon>
        <taxon>Dongiaceae</taxon>
        <taxon>Aliidongia</taxon>
    </lineage>
</organism>
<accession>A0A8J2Z0F0</accession>
<proteinExistence type="inferred from homology"/>
<evidence type="ECO:0000256" key="2">
    <source>
        <dbReference type="ARBA" id="ARBA00022448"/>
    </source>
</evidence>
<dbReference type="CDD" id="cd06261">
    <property type="entry name" value="TM_PBP2"/>
    <property type="match status" value="1"/>
</dbReference>
<feature type="domain" description="ABC transmembrane type-1" evidence="8">
    <location>
        <begin position="89"/>
        <end position="291"/>
    </location>
</feature>
<keyword evidence="10" id="KW-1185">Reference proteome</keyword>
<feature type="transmembrane region" description="Helical" evidence="7">
    <location>
        <begin position="273"/>
        <end position="294"/>
    </location>
</feature>
<evidence type="ECO:0000256" key="1">
    <source>
        <dbReference type="ARBA" id="ARBA00004651"/>
    </source>
</evidence>
<reference evidence="9" key="1">
    <citation type="journal article" date="2014" name="Int. J. Syst. Evol. Microbiol.">
        <title>Complete genome sequence of Corynebacterium casei LMG S-19264T (=DSM 44701T), isolated from a smear-ripened cheese.</title>
        <authorList>
            <consortium name="US DOE Joint Genome Institute (JGI-PGF)"/>
            <person name="Walter F."/>
            <person name="Albersmeier A."/>
            <person name="Kalinowski J."/>
            <person name="Ruckert C."/>
        </authorList>
    </citation>
    <scope>NUCLEOTIDE SEQUENCE</scope>
    <source>
        <strain evidence="9">CGMCC 1.15725</strain>
    </source>
</reference>
<dbReference type="PANTHER" id="PTHR30465">
    <property type="entry name" value="INNER MEMBRANE ABC TRANSPORTER"/>
    <property type="match status" value="1"/>
</dbReference>
<dbReference type="AlphaFoldDB" id="A0A8J2Z0F0"/>
<feature type="transmembrane region" description="Helical" evidence="7">
    <location>
        <begin position="95"/>
        <end position="116"/>
    </location>
</feature>
<name>A0A8J2Z0F0_9PROT</name>
<dbReference type="Gene3D" id="1.10.3720.10">
    <property type="entry name" value="MetI-like"/>
    <property type="match status" value="1"/>
</dbReference>
<dbReference type="GO" id="GO:0055085">
    <property type="term" value="P:transmembrane transport"/>
    <property type="evidence" value="ECO:0007669"/>
    <property type="project" value="InterPro"/>
</dbReference>
<evidence type="ECO:0000256" key="3">
    <source>
        <dbReference type="ARBA" id="ARBA00022475"/>
    </source>
</evidence>
<dbReference type="Pfam" id="PF00528">
    <property type="entry name" value="BPD_transp_1"/>
    <property type="match status" value="1"/>
</dbReference>